<organism evidence="3 4">
    <name type="scientific">Papaver atlanticum</name>
    <dbReference type="NCBI Taxonomy" id="357466"/>
    <lineage>
        <taxon>Eukaryota</taxon>
        <taxon>Viridiplantae</taxon>
        <taxon>Streptophyta</taxon>
        <taxon>Embryophyta</taxon>
        <taxon>Tracheophyta</taxon>
        <taxon>Spermatophyta</taxon>
        <taxon>Magnoliopsida</taxon>
        <taxon>Ranunculales</taxon>
        <taxon>Papaveraceae</taxon>
        <taxon>Papaveroideae</taxon>
        <taxon>Papaver</taxon>
    </lineage>
</organism>
<evidence type="ECO:0000256" key="2">
    <source>
        <dbReference type="SAM" id="SignalP"/>
    </source>
</evidence>
<evidence type="ECO:0000313" key="3">
    <source>
        <dbReference type="EMBL" id="KAI3963495.1"/>
    </source>
</evidence>
<accession>A0AAD4TM86</accession>
<feature type="signal peptide" evidence="2">
    <location>
        <begin position="1"/>
        <end position="21"/>
    </location>
</feature>
<feature type="chain" id="PRO_5042045143" evidence="2">
    <location>
        <begin position="22"/>
        <end position="78"/>
    </location>
</feature>
<keyword evidence="1" id="KW-0472">Membrane</keyword>
<protein>
    <submittedName>
        <fullName evidence="3">Uncharacterized protein</fullName>
    </submittedName>
</protein>
<reference evidence="3" key="1">
    <citation type="submission" date="2022-04" db="EMBL/GenBank/DDBJ databases">
        <title>A functionally conserved STORR gene fusion in Papaver species that diverged 16.8 million years ago.</title>
        <authorList>
            <person name="Catania T."/>
        </authorList>
    </citation>
    <scope>NUCLEOTIDE SEQUENCE</scope>
    <source>
        <strain evidence="3">S-188037</strain>
    </source>
</reference>
<gene>
    <name evidence="3" type="ORF">MKW98_022917</name>
</gene>
<keyword evidence="1" id="KW-1133">Transmembrane helix</keyword>
<evidence type="ECO:0000313" key="4">
    <source>
        <dbReference type="Proteomes" id="UP001202328"/>
    </source>
</evidence>
<proteinExistence type="predicted"/>
<dbReference type="EMBL" id="JAJJMB010000061">
    <property type="protein sequence ID" value="KAI3963495.1"/>
    <property type="molecule type" value="Genomic_DNA"/>
</dbReference>
<keyword evidence="2" id="KW-0732">Signal</keyword>
<name>A0AAD4TM86_9MAGN</name>
<evidence type="ECO:0000256" key="1">
    <source>
        <dbReference type="SAM" id="Phobius"/>
    </source>
</evidence>
<keyword evidence="4" id="KW-1185">Reference proteome</keyword>
<dbReference type="Proteomes" id="UP001202328">
    <property type="component" value="Unassembled WGS sequence"/>
</dbReference>
<dbReference type="AlphaFoldDB" id="A0AAD4TM86"/>
<keyword evidence="1" id="KW-0812">Transmembrane</keyword>
<feature type="transmembrane region" description="Helical" evidence="1">
    <location>
        <begin position="46"/>
        <end position="69"/>
    </location>
</feature>
<sequence>MANTGWAVLLNLALLVKPYMSGIPSSLEELFSTCGKILWMDIPTFPYTNVTLGLVDFLSFLSFSVCIPYKDFRLQSVP</sequence>
<comment type="caution">
    <text evidence="3">The sequence shown here is derived from an EMBL/GenBank/DDBJ whole genome shotgun (WGS) entry which is preliminary data.</text>
</comment>